<dbReference type="InterPro" id="IPR000182">
    <property type="entry name" value="GNAT_dom"/>
</dbReference>
<feature type="domain" description="N-acetyltransferase" evidence="2">
    <location>
        <begin position="4"/>
        <end position="155"/>
    </location>
</feature>
<dbReference type="Pfam" id="PF00583">
    <property type="entry name" value="Acetyltransf_1"/>
    <property type="match status" value="1"/>
</dbReference>
<dbReference type="eggNOG" id="COG0456">
    <property type="taxonomic scope" value="Bacteria"/>
</dbReference>
<evidence type="ECO:0000256" key="1">
    <source>
        <dbReference type="ARBA" id="ARBA00022679"/>
    </source>
</evidence>
<dbReference type="EMBL" id="ABIB01000012">
    <property type="protein sequence ID" value="EDP94921.1"/>
    <property type="molecule type" value="Genomic_DNA"/>
</dbReference>
<dbReference type="OrthoDB" id="1431064at2"/>
<dbReference type="HOGENOM" id="CLU_013985_11_9_10"/>
<reference evidence="3 4" key="1">
    <citation type="journal article" date="2011" name="J. Bacteriol.">
        <title>Genome sequence of the algicidal bacterium Kordia algicida OT-1.</title>
        <authorList>
            <person name="Lee H.S."/>
            <person name="Kang S.G."/>
            <person name="Kwon K.K."/>
            <person name="Lee J.H."/>
            <person name="Kim S.J."/>
        </authorList>
    </citation>
    <scope>NUCLEOTIDE SEQUENCE [LARGE SCALE GENOMIC DNA]</scope>
    <source>
        <strain evidence="3 4">OT-1</strain>
    </source>
</reference>
<keyword evidence="4" id="KW-1185">Reference proteome</keyword>
<sequence>MEAITIIPFDEKYSNNFYELNVEWLETYFYVEPHDEEVLSQAKKYIIDNGGHIFFAKLNEEIVGTFALIKIDESVFELSKMAVSPHLRGKKIGQQLLQYCLEFSKNQKFEKLILYSNRKLENAIYLYRKYGFVEIPIEPNNPYARGDIKMELIFEY</sequence>
<gene>
    <name evidence="3" type="ORF">KAOT1_08909</name>
</gene>
<dbReference type="InterPro" id="IPR050769">
    <property type="entry name" value="NAT_camello-type"/>
</dbReference>
<accession>A9E7Q4</accession>
<comment type="caution">
    <text evidence="3">The sequence shown here is derived from an EMBL/GenBank/DDBJ whole genome shotgun (WGS) entry which is preliminary data.</text>
</comment>
<keyword evidence="1" id="KW-0808">Transferase</keyword>
<proteinExistence type="predicted"/>
<dbReference type="RefSeq" id="WP_007094344.1">
    <property type="nucleotide sequence ID" value="NZ_CP142125.1"/>
</dbReference>
<dbReference type="Proteomes" id="UP000002945">
    <property type="component" value="Unassembled WGS sequence"/>
</dbReference>
<dbReference type="InterPro" id="IPR016181">
    <property type="entry name" value="Acyl_CoA_acyltransferase"/>
</dbReference>
<dbReference type="PANTHER" id="PTHR13947:SF37">
    <property type="entry name" value="LD18367P"/>
    <property type="match status" value="1"/>
</dbReference>
<dbReference type="GO" id="GO:0008080">
    <property type="term" value="F:N-acetyltransferase activity"/>
    <property type="evidence" value="ECO:0007669"/>
    <property type="project" value="InterPro"/>
</dbReference>
<dbReference type="SUPFAM" id="SSF55729">
    <property type="entry name" value="Acyl-CoA N-acyltransferases (Nat)"/>
    <property type="match status" value="1"/>
</dbReference>
<evidence type="ECO:0000313" key="4">
    <source>
        <dbReference type="Proteomes" id="UP000002945"/>
    </source>
</evidence>
<name>A9E7Q4_9FLAO</name>
<evidence type="ECO:0000313" key="3">
    <source>
        <dbReference type="EMBL" id="EDP94921.1"/>
    </source>
</evidence>
<evidence type="ECO:0000259" key="2">
    <source>
        <dbReference type="PROSITE" id="PS51186"/>
    </source>
</evidence>
<dbReference type="PROSITE" id="PS51186">
    <property type="entry name" value="GNAT"/>
    <property type="match status" value="1"/>
</dbReference>
<dbReference type="AlphaFoldDB" id="A9E7Q4"/>
<protein>
    <submittedName>
        <fullName evidence="3">Transcriptional regulator, MarR family protein</fullName>
    </submittedName>
</protein>
<dbReference type="PANTHER" id="PTHR13947">
    <property type="entry name" value="GNAT FAMILY N-ACETYLTRANSFERASE"/>
    <property type="match status" value="1"/>
</dbReference>
<organism evidence="3 4">
    <name type="scientific">Kordia algicida OT-1</name>
    <dbReference type="NCBI Taxonomy" id="391587"/>
    <lineage>
        <taxon>Bacteria</taxon>
        <taxon>Pseudomonadati</taxon>
        <taxon>Bacteroidota</taxon>
        <taxon>Flavobacteriia</taxon>
        <taxon>Flavobacteriales</taxon>
        <taxon>Flavobacteriaceae</taxon>
        <taxon>Kordia</taxon>
    </lineage>
</organism>
<dbReference type="Gene3D" id="3.40.630.30">
    <property type="match status" value="1"/>
</dbReference>
<dbReference type="STRING" id="391587.KAOT1_08909"/>
<dbReference type="CDD" id="cd04301">
    <property type="entry name" value="NAT_SF"/>
    <property type="match status" value="1"/>
</dbReference>